<dbReference type="Pfam" id="PF18096">
    <property type="entry name" value="Thump_like"/>
    <property type="match status" value="1"/>
</dbReference>
<evidence type="ECO:0000313" key="3">
    <source>
        <dbReference type="Proteomes" id="UP000185434"/>
    </source>
</evidence>
<organism evidence="2 3">
    <name type="scientific">Corynebacterium frankenforstense DSM 45800</name>
    <dbReference type="NCBI Taxonomy" id="1437875"/>
    <lineage>
        <taxon>Bacteria</taxon>
        <taxon>Bacillati</taxon>
        <taxon>Actinomycetota</taxon>
        <taxon>Actinomycetes</taxon>
        <taxon>Mycobacteriales</taxon>
        <taxon>Corynebacteriaceae</taxon>
        <taxon>Corynebacterium</taxon>
    </lineage>
</organism>
<dbReference type="AlphaFoldDB" id="A0A1L7CT70"/>
<reference evidence="2 3" key="1">
    <citation type="submission" date="2014-08" db="EMBL/GenBank/DDBJ databases">
        <title>Complete genome sequence of Corynebacterium frankenforstense ST18(T) (=DSM 45800(T)), isolated from raw cow milk.</title>
        <authorList>
            <person name="Ruckert C."/>
            <person name="Albersmeier A."/>
            <person name="Winkler A."/>
            <person name="Lipski A."/>
            <person name="Kalinowski J."/>
        </authorList>
    </citation>
    <scope>NUCLEOTIDE SEQUENCE [LARGE SCALE GENOMIC DNA]</scope>
    <source>
        <strain evidence="2 3">ST18</strain>
    </source>
</reference>
<evidence type="ECO:0000313" key="2">
    <source>
        <dbReference type="EMBL" id="APT89011.1"/>
    </source>
</evidence>
<dbReference type="KEGG" id="cfk:CFRA_06850"/>
<dbReference type="Proteomes" id="UP000185434">
    <property type="component" value="Chromosome"/>
</dbReference>
<sequence length="380" mass="40601">MAYSRAEARFITERFAEVDDAAAGLDLSRRTVLKDTEVLRARFGEFGRAATELAQCRRRLPGWLTDDESRQQATHPAVAAERARIIAGAGAQTVFDVTCSIGGEGRAVTAAGMRYVGSDLDHVRLLLARHNVPGGSFLRADALHPPHTGGVVVADPARRAGGRRITDPARLIPPLPDLLAAHRGRELAVKCAPGIDYSDWDGLVTVVSVDGAVKEACLYTPGFGRGRRAVAVKTAADGTVTAVDRIDSDADDEVGVGEPGRYILEPDGAVVRAGLVAHWAHREGLWMLDSHIAFLTGERIPAGSSGFEFIEAVPLKKLRATLAAHDAGSVEILVRGVDVDPDRLRKKLRLRGTRPMAVVIARVGDSARAHVCAGRVHCPP</sequence>
<accession>A0A1L7CT70</accession>
<name>A0A1L7CT70_9CORY</name>
<dbReference type="GO" id="GO:0032259">
    <property type="term" value="P:methylation"/>
    <property type="evidence" value="ECO:0007669"/>
    <property type="project" value="UniProtKB-KW"/>
</dbReference>
<dbReference type="GO" id="GO:0008168">
    <property type="term" value="F:methyltransferase activity"/>
    <property type="evidence" value="ECO:0007669"/>
    <property type="project" value="UniProtKB-KW"/>
</dbReference>
<keyword evidence="2" id="KW-0489">Methyltransferase</keyword>
<dbReference type="InterPro" id="IPR029063">
    <property type="entry name" value="SAM-dependent_MTases_sf"/>
</dbReference>
<dbReference type="STRING" id="1437875.CFRA_06850"/>
<dbReference type="EMBL" id="CP009247">
    <property type="protein sequence ID" value="APT89011.1"/>
    <property type="molecule type" value="Genomic_DNA"/>
</dbReference>
<gene>
    <name evidence="2" type="ORF">CFRA_06850</name>
</gene>
<feature type="domain" description="THUMP-like" evidence="1">
    <location>
        <begin position="306"/>
        <end position="372"/>
    </location>
</feature>
<dbReference type="SUPFAM" id="SSF53335">
    <property type="entry name" value="S-adenosyl-L-methionine-dependent methyltransferases"/>
    <property type="match status" value="1"/>
</dbReference>
<dbReference type="InterPro" id="IPR041497">
    <property type="entry name" value="Thump-like"/>
</dbReference>
<proteinExistence type="predicted"/>
<dbReference type="OrthoDB" id="9810570at2"/>
<dbReference type="Gene3D" id="3.40.50.150">
    <property type="entry name" value="Vaccinia Virus protein VP39"/>
    <property type="match status" value="1"/>
</dbReference>
<keyword evidence="3" id="KW-1185">Reference proteome</keyword>
<keyword evidence="2" id="KW-0808">Transferase</keyword>
<evidence type="ECO:0000259" key="1">
    <source>
        <dbReference type="Pfam" id="PF18096"/>
    </source>
</evidence>
<dbReference type="RefSeq" id="WP_075663998.1">
    <property type="nucleotide sequence ID" value="NZ_CP009247.1"/>
</dbReference>
<protein>
    <submittedName>
        <fullName evidence="2">SAM-dependent methyltransferase</fullName>
    </submittedName>
</protein>